<dbReference type="AlphaFoldDB" id="A0AAD2D3K5"/>
<evidence type="ECO:0000313" key="15">
    <source>
        <dbReference type="EMBL" id="CAI2378922.1"/>
    </source>
</evidence>
<proteinExistence type="inferred from homology"/>
<evidence type="ECO:0000256" key="7">
    <source>
        <dbReference type="ARBA" id="ARBA00023125"/>
    </source>
</evidence>
<evidence type="ECO:0000256" key="1">
    <source>
        <dbReference type="ARBA" id="ARBA00004123"/>
    </source>
</evidence>
<evidence type="ECO:0000256" key="3">
    <source>
        <dbReference type="ARBA" id="ARBA00022741"/>
    </source>
</evidence>
<feature type="region of interest" description="Disordered" evidence="12">
    <location>
        <begin position="1"/>
        <end position="117"/>
    </location>
</feature>
<keyword evidence="9 11" id="KW-0539">Nucleus</keyword>
<dbReference type="PANTHER" id="PTHR13710">
    <property type="entry name" value="DNA HELICASE RECQ FAMILY MEMBER"/>
    <property type="match status" value="1"/>
</dbReference>
<keyword evidence="5 11" id="KW-0347">Helicase</keyword>
<feature type="domain" description="Helicase C-terminal" evidence="14">
    <location>
        <begin position="379"/>
        <end position="519"/>
    </location>
</feature>
<comment type="similarity">
    <text evidence="2 11">Belongs to the helicase family. RecQ subfamily.</text>
</comment>
<dbReference type="Pfam" id="PF16124">
    <property type="entry name" value="RecQ_Zn_bind"/>
    <property type="match status" value="1"/>
</dbReference>
<organism evidence="15 16">
    <name type="scientific">Euplotes crassus</name>
    <dbReference type="NCBI Taxonomy" id="5936"/>
    <lineage>
        <taxon>Eukaryota</taxon>
        <taxon>Sar</taxon>
        <taxon>Alveolata</taxon>
        <taxon>Ciliophora</taxon>
        <taxon>Intramacronucleata</taxon>
        <taxon>Spirotrichea</taxon>
        <taxon>Hypotrichia</taxon>
        <taxon>Euplotida</taxon>
        <taxon>Euplotidae</taxon>
        <taxon>Moneuplotes</taxon>
    </lineage>
</organism>
<dbReference type="GO" id="GO:0000724">
    <property type="term" value="P:double-strand break repair via homologous recombination"/>
    <property type="evidence" value="ECO:0007669"/>
    <property type="project" value="TreeGrafter"/>
</dbReference>
<dbReference type="InterPro" id="IPR004589">
    <property type="entry name" value="DNA_helicase_ATP-dep_RecQ"/>
</dbReference>
<keyword evidence="4 11" id="KW-0378">Hydrolase</keyword>
<dbReference type="PROSITE" id="PS51192">
    <property type="entry name" value="HELICASE_ATP_BIND_1"/>
    <property type="match status" value="1"/>
</dbReference>
<evidence type="ECO:0000256" key="6">
    <source>
        <dbReference type="ARBA" id="ARBA00022840"/>
    </source>
</evidence>
<feature type="region of interest" description="Disordered" evidence="12">
    <location>
        <begin position="948"/>
        <end position="978"/>
    </location>
</feature>
<dbReference type="GO" id="GO:0005524">
    <property type="term" value="F:ATP binding"/>
    <property type="evidence" value="ECO:0007669"/>
    <property type="project" value="UniProtKB-KW"/>
</dbReference>
<comment type="catalytic activity">
    <reaction evidence="11">
        <text>ATP + H2O = ADP + phosphate + H(+)</text>
        <dbReference type="Rhea" id="RHEA:13065"/>
        <dbReference type="ChEBI" id="CHEBI:15377"/>
        <dbReference type="ChEBI" id="CHEBI:15378"/>
        <dbReference type="ChEBI" id="CHEBI:30616"/>
        <dbReference type="ChEBI" id="CHEBI:43474"/>
        <dbReference type="ChEBI" id="CHEBI:456216"/>
    </reaction>
</comment>
<feature type="compositionally biased region" description="Basic and acidic residues" evidence="12">
    <location>
        <begin position="948"/>
        <end position="964"/>
    </location>
</feature>
<dbReference type="SUPFAM" id="SSF52540">
    <property type="entry name" value="P-loop containing nucleoside triphosphate hydrolases"/>
    <property type="match status" value="1"/>
</dbReference>
<dbReference type="GO" id="GO:0043138">
    <property type="term" value="F:3'-5' DNA helicase activity"/>
    <property type="evidence" value="ECO:0007669"/>
    <property type="project" value="UniProtKB-EC"/>
</dbReference>
<keyword evidence="16" id="KW-1185">Reference proteome</keyword>
<keyword evidence="6 11" id="KW-0067">ATP-binding</keyword>
<feature type="domain" description="Helicase ATP-binding" evidence="13">
    <location>
        <begin position="176"/>
        <end position="349"/>
    </location>
</feature>
<protein>
    <recommendedName>
        <fullName evidence="11">ATP-dependent DNA helicase</fullName>
        <ecNumber evidence="11">5.6.2.4</ecNumber>
    </recommendedName>
</protein>
<dbReference type="CDD" id="cd17920">
    <property type="entry name" value="DEXHc_RecQ"/>
    <property type="match status" value="1"/>
</dbReference>
<evidence type="ECO:0000256" key="11">
    <source>
        <dbReference type="RuleBase" id="RU364117"/>
    </source>
</evidence>
<evidence type="ECO:0000259" key="13">
    <source>
        <dbReference type="PROSITE" id="PS51192"/>
    </source>
</evidence>
<keyword evidence="7" id="KW-0238">DNA-binding</keyword>
<feature type="compositionally biased region" description="Basic residues" evidence="12">
    <location>
        <begin position="35"/>
        <end position="46"/>
    </location>
</feature>
<evidence type="ECO:0000256" key="5">
    <source>
        <dbReference type="ARBA" id="ARBA00022806"/>
    </source>
</evidence>
<keyword evidence="8" id="KW-0413">Isomerase</keyword>
<dbReference type="Pfam" id="PF00271">
    <property type="entry name" value="Helicase_C"/>
    <property type="match status" value="1"/>
</dbReference>
<accession>A0AAD2D3K5</accession>
<dbReference type="Gene3D" id="1.10.10.10">
    <property type="entry name" value="Winged helix-like DNA-binding domain superfamily/Winged helix DNA-binding domain"/>
    <property type="match status" value="1"/>
</dbReference>
<feature type="compositionally biased region" description="Basic and acidic residues" evidence="12">
    <location>
        <begin position="786"/>
        <end position="795"/>
    </location>
</feature>
<feature type="compositionally biased region" description="Basic and acidic residues" evidence="12">
    <location>
        <begin position="47"/>
        <end position="63"/>
    </location>
</feature>
<dbReference type="SMART" id="SM00490">
    <property type="entry name" value="HELICc"/>
    <property type="match status" value="1"/>
</dbReference>
<comment type="caution">
    <text evidence="15">The sequence shown here is derived from an EMBL/GenBank/DDBJ whole genome shotgun (WGS) entry which is preliminary data.</text>
</comment>
<dbReference type="InterPro" id="IPR036388">
    <property type="entry name" value="WH-like_DNA-bd_sf"/>
</dbReference>
<dbReference type="EC" id="5.6.2.4" evidence="11"/>
<dbReference type="InterPro" id="IPR001650">
    <property type="entry name" value="Helicase_C-like"/>
</dbReference>
<feature type="compositionally biased region" description="Polar residues" evidence="12">
    <location>
        <begin position="715"/>
        <end position="730"/>
    </location>
</feature>
<dbReference type="GO" id="GO:0003677">
    <property type="term" value="F:DNA binding"/>
    <property type="evidence" value="ECO:0007669"/>
    <property type="project" value="UniProtKB-KW"/>
</dbReference>
<feature type="region of interest" description="Disordered" evidence="12">
    <location>
        <begin position="692"/>
        <end position="797"/>
    </location>
</feature>
<feature type="compositionally biased region" description="Basic residues" evidence="12">
    <location>
        <begin position="968"/>
        <end position="978"/>
    </location>
</feature>
<dbReference type="GO" id="GO:0016787">
    <property type="term" value="F:hydrolase activity"/>
    <property type="evidence" value="ECO:0007669"/>
    <property type="project" value="UniProtKB-KW"/>
</dbReference>
<gene>
    <name evidence="15" type="ORF">ECRASSUSDP1_LOCUS20322</name>
</gene>
<dbReference type="PROSITE" id="PS51194">
    <property type="entry name" value="HELICASE_CTER"/>
    <property type="match status" value="1"/>
</dbReference>
<evidence type="ECO:0000259" key="14">
    <source>
        <dbReference type="PROSITE" id="PS51194"/>
    </source>
</evidence>
<dbReference type="Proteomes" id="UP001295684">
    <property type="component" value="Unassembled WGS sequence"/>
</dbReference>
<dbReference type="Gene3D" id="3.40.50.300">
    <property type="entry name" value="P-loop containing nucleotide triphosphate hydrolases"/>
    <property type="match status" value="2"/>
</dbReference>
<evidence type="ECO:0000256" key="10">
    <source>
        <dbReference type="ARBA" id="ARBA00034617"/>
    </source>
</evidence>
<dbReference type="GO" id="GO:0005737">
    <property type="term" value="C:cytoplasm"/>
    <property type="evidence" value="ECO:0007669"/>
    <property type="project" value="TreeGrafter"/>
</dbReference>
<dbReference type="InterPro" id="IPR011545">
    <property type="entry name" value="DEAD/DEAH_box_helicase_dom"/>
</dbReference>
<feature type="compositionally biased region" description="Basic and acidic residues" evidence="12">
    <location>
        <begin position="745"/>
        <end position="762"/>
    </location>
</feature>
<dbReference type="InterPro" id="IPR027417">
    <property type="entry name" value="P-loop_NTPase"/>
</dbReference>
<evidence type="ECO:0000256" key="8">
    <source>
        <dbReference type="ARBA" id="ARBA00023235"/>
    </source>
</evidence>
<dbReference type="GO" id="GO:0009378">
    <property type="term" value="F:four-way junction helicase activity"/>
    <property type="evidence" value="ECO:0007669"/>
    <property type="project" value="TreeGrafter"/>
</dbReference>
<dbReference type="Pfam" id="PF00270">
    <property type="entry name" value="DEAD"/>
    <property type="match status" value="1"/>
</dbReference>
<keyword evidence="3 11" id="KW-0547">Nucleotide-binding</keyword>
<evidence type="ECO:0000256" key="9">
    <source>
        <dbReference type="ARBA" id="ARBA00023242"/>
    </source>
</evidence>
<dbReference type="PANTHER" id="PTHR13710:SF153">
    <property type="entry name" value="RECQ-LIKE DNA HELICASE BLM"/>
    <property type="match status" value="1"/>
</dbReference>
<comment type="subcellular location">
    <subcellularLocation>
        <location evidence="1 11">Nucleus</location>
    </subcellularLocation>
</comment>
<sequence length="978" mass="113507">MSSKRKTRSMNKSPEEPVEINLISDEEEKEINPAKKPKPVSKKKAKRSPEKKRAPLQEGKDLDSDLLNKLIDEEEGKDKEEIKKAKPSGKRQKKNPPKPIEEDPIPIESSAESGNEEEIRNMLEEEIKESQIQQNSFQYFQVEEWTRGFEWDDEIDRVNKEVFRNKSFINRQREIINATKAKRDTIALIPTGHGKSLTFQLPAYTDKGISIVVMPLLSLIEDQVQKLKEIGVKSVFIHPTQEDIKEILAQLKKSLFSAKIFFVTPEQLMQNEYLKRILSELYDKKLIERFVLDEVHCLPTWGKDFRNDYMRLQSIRTLFPETPILGLTATATPKVVNEIKERLQMRKPLVFSISFNRKNLFFNCIPTKKKDRAAEVSSLLKKDYKYCSGIIYCSTIKECEELCKKFKYNEGINCASYHGKMDIEKRNEIQLKWRNDEILVMIATIAFGMGVDKKDVRFVIHMSLPRSLDGYIQEGGRAGRDHQLSHVVLFFEYNDRSTINWFIKNNDFADMEREQENLTNLYNILDYAEDPYECRRVKQLQYLDEVFDREKCNQMCNNCRDYQDIYYQDFSTEAQMICELFEELCNEEGKQITVNGLLKLLTPKPPTNDDNDSTCAKLNASLAPFSKTTIRRVIIKMLSLQILKENLQTFQNNPTVTAYLKSGTNFYSCLEGLSKIEIATGTRRKAKAKLPNRNIKIKIPKSPKKTKFSKARPVSPSQVLNDPIENSSEGFSPKVNPDELLGSNKESESLVKPSKPETHEFKSSVQEILESLQESTLRVQPSKRALPREEKKDQNKLQSPLAELIEKEYEYADITSFEEGELLERLLLVKKNLQNNISLLNENPAIFKEFNTVFSLKFFANIIEQKPFYLKILSNCLEEEAHHTSNSYKNYSEIFMHEIFHFCHLRNSIKQLGQKEDPEILADDEESVKSLVELNPVNHDHSYLSKKDLKKTGRRTVEKKKTPETKPAVRKRPKKSFI</sequence>
<feature type="compositionally biased region" description="Basic residues" evidence="12">
    <location>
        <begin position="692"/>
        <end position="710"/>
    </location>
</feature>
<dbReference type="InterPro" id="IPR032284">
    <property type="entry name" value="RecQ_Zn-bd"/>
</dbReference>
<evidence type="ECO:0000256" key="2">
    <source>
        <dbReference type="ARBA" id="ARBA00005446"/>
    </source>
</evidence>
<evidence type="ECO:0000256" key="12">
    <source>
        <dbReference type="SAM" id="MobiDB-lite"/>
    </source>
</evidence>
<evidence type="ECO:0000256" key="4">
    <source>
        <dbReference type="ARBA" id="ARBA00022801"/>
    </source>
</evidence>
<dbReference type="NCBIfam" id="TIGR00614">
    <property type="entry name" value="recQ_fam"/>
    <property type="match status" value="1"/>
</dbReference>
<evidence type="ECO:0000313" key="16">
    <source>
        <dbReference type="Proteomes" id="UP001295684"/>
    </source>
</evidence>
<comment type="catalytic activity">
    <reaction evidence="10 11">
        <text>Couples ATP hydrolysis with the unwinding of duplex DNA by translocating in the 3'-5' direction.</text>
        <dbReference type="EC" id="5.6.2.4"/>
    </reaction>
</comment>
<feature type="compositionally biased region" description="Basic residues" evidence="12">
    <location>
        <begin position="85"/>
        <end position="96"/>
    </location>
</feature>
<dbReference type="EMBL" id="CAMPGE010020706">
    <property type="protein sequence ID" value="CAI2378922.1"/>
    <property type="molecule type" value="Genomic_DNA"/>
</dbReference>
<dbReference type="SMART" id="SM00487">
    <property type="entry name" value="DEXDc"/>
    <property type="match status" value="1"/>
</dbReference>
<reference evidence="15" key="1">
    <citation type="submission" date="2023-07" db="EMBL/GenBank/DDBJ databases">
        <authorList>
            <consortium name="AG Swart"/>
            <person name="Singh M."/>
            <person name="Singh A."/>
            <person name="Seah K."/>
            <person name="Emmerich C."/>
        </authorList>
    </citation>
    <scope>NUCLEOTIDE SEQUENCE</scope>
    <source>
        <strain evidence="15">DP1</strain>
    </source>
</reference>
<dbReference type="InterPro" id="IPR014001">
    <property type="entry name" value="Helicase_ATP-bd"/>
</dbReference>
<dbReference type="GO" id="GO:0005694">
    <property type="term" value="C:chromosome"/>
    <property type="evidence" value="ECO:0007669"/>
    <property type="project" value="TreeGrafter"/>
</dbReference>
<dbReference type="GO" id="GO:0005634">
    <property type="term" value="C:nucleus"/>
    <property type="evidence" value="ECO:0007669"/>
    <property type="project" value="UniProtKB-SubCell"/>
</dbReference>
<name>A0AAD2D3K5_EUPCR</name>